<dbReference type="GO" id="GO:0030170">
    <property type="term" value="F:pyridoxal phosphate binding"/>
    <property type="evidence" value="ECO:0007669"/>
    <property type="project" value="TreeGrafter"/>
</dbReference>
<dbReference type="InterPro" id="IPR020026">
    <property type="entry name" value="PseC"/>
</dbReference>
<comment type="similarity">
    <text evidence="3">Belongs to the DegT/DnrJ/EryC1 family.</text>
</comment>
<dbReference type="HOGENOM" id="CLU_033332_0_3_9"/>
<name>F6DNP8_DESRL</name>
<reference evidence="4 5" key="2">
    <citation type="journal article" date="2012" name="Stand. Genomic Sci.">
        <title>Complete genome sequence of the sulfate-reducing firmicute Desulfotomaculum ruminis type strain (DL(T)).</title>
        <authorList>
            <person name="Spring S."/>
            <person name="Visser M."/>
            <person name="Lu M."/>
            <person name="Copeland A."/>
            <person name="Lapidus A."/>
            <person name="Lucas S."/>
            <person name="Cheng J.F."/>
            <person name="Han C."/>
            <person name="Tapia R."/>
            <person name="Goodwin L.A."/>
            <person name="Pitluck S."/>
            <person name="Ivanova N."/>
            <person name="Land M."/>
            <person name="Hauser L."/>
            <person name="Larimer F."/>
            <person name="Rohde M."/>
            <person name="Goker M."/>
            <person name="Detter J.C."/>
            <person name="Kyrpides N.C."/>
            <person name="Woyke T."/>
            <person name="Schaap P.J."/>
            <person name="Plugge C.M."/>
            <person name="Muyzer G."/>
            <person name="Kuever J."/>
            <person name="Pereira I.A."/>
            <person name="Parshina S.N."/>
            <person name="Bernier-Latmani R."/>
            <person name="Stams A.J."/>
            <person name="Klenk H.P."/>
        </authorList>
    </citation>
    <scope>NUCLEOTIDE SEQUENCE [LARGE SCALE GENOMIC DNA]</scope>
    <source>
        <strain evidence="5">ATCC 23193 / DSM 2154 / NCIB 8452 / DL</strain>
    </source>
</reference>
<dbReference type="InterPro" id="IPR015422">
    <property type="entry name" value="PyrdxlP-dep_Trfase_small"/>
</dbReference>
<dbReference type="InterPro" id="IPR015421">
    <property type="entry name" value="PyrdxlP-dep_Trfase_major"/>
</dbReference>
<keyword evidence="2 3" id="KW-0663">Pyridoxal phosphate</keyword>
<dbReference type="RefSeq" id="WP_013841264.1">
    <property type="nucleotide sequence ID" value="NC_015589.1"/>
</dbReference>
<evidence type="ECO:0000313" key="5">
    <source>
        <dbReference type="Proteomes" id="UP000009234"/>
    </source>
</evidence>
<feature type="active site" description="Proton acceptor" evidence="1">
    <location>
        <position position="189"/>
    </location>
</feature>
<organism evidence="4 5">
    <name type="scientific">Desulforamulus ruminis (strain ATCC 23193 / DSM 2154 / NCIMB 8452 / DL)</name>
    <name type="common">Desulfotomaculum ruminis</name>
    <dbReference type="NCBI Taxonomy" id="696281"/>
    <lineage>
        <taxon>Bacteria</taxon>
        <taxon>Bacillati</taxon>
        <taxon>Bacillota</taxon>
        <taxon>Clostridia</taxon>
        <taxon>Eubacteriales</taxon>
        <taxon>Peptococcaceae</taxon>
        <taxon>Desulforamulus</taxon>
    </lineage>
</organism>
<keyword evidence="5" id="KW-1185">Reference proteome</keyword>
<evidence type="ECO:0000313" key="4">
    <source>
        <dbReference type="EMBL" id="AEG59493.1"/>
    </source>
</evidence>
<protein>
    <submittedName>
        <fullName evidence="4">UDP-4-keto-6-deoxy-N-acetylglucosamine 4-aminotransferase</fullName>
    </submittedName>
</protein>
<dbReference type="SUPFAM" id="SSF53383">
    <property type="entry name" value="PLP-dependent transferases"/>
    <property type="match status" value="1"/>
</dbReference>
<keyword evidence="4" id="KW-0032">Aminotransferase</keyword>
<dbReference type="Proteomes" id="UP000009234">
    <property type="component" value="Chromosome"/>
</dbReference>
<dbReference type="GO" id="GO:0008483">
    <property type="term" value="F:transaminase activity"/>
    <property type="evidence" value="ECO:0007669"/>
    <property type="project" value="UniProtKB-KW"/>
</dbReference>
<keyword evidence="4" id="KW-0808">Transferase</keyword>
<dbReference type="Gene3D" id="3.90.1150.10">
    <property type="entry name" value="Aspartate Aminotransferase, domain 1"/>
    <property type="match status" value="1"/>
</dbReference>
<dbReference type="EMBL" id="CP002780">
    <property type="protein sequence ID" value="AEG59493.1"/>
    <property type="molecule type" value="Genomic_DNA"/>
</dbReference>
<dbReference type="PANTHER" id="PTHR30244">
    <property type="entry name" value="TRANSAMINASE"/>
    <property type="match status" value="1"/>
</dbReference>
<dbReference type="PANTHER" id="PTHR30244:SF34">
    <property type="entry name" value="DTDP-4-AMINO-4,6-DIDEOXYGALACTOSE TRANSAMINASE"/>
    <property type="match status" value="1"/>
</dbReference>
<sequence>MLNIPYGKHSLNDDDIQAVIHVLKSDWLTQGPTIEVFEKRVAEYCGAKYAVAVSSATAALHISCLAAGLGEGDILWTSPNTFVASANCGLYCGAEVDFVDIDRNTYNLSINALEQKLKKAAKEKLPKVIIPVHFAGQSCEMEKIKQLVDFYNITIIEDASHAIGAEYKGEKIGSCSFSDMTVFSFHPVKIITSGEGGMILTNREDLYKKLIRLRTHGITRNPDLMKGKSHGPWYYQQVDLGFNFRMTDIQAALGASQMLKIDKFIEKRHHLAERYNHLLQGLEIKLPWQQPNTYSAYHLYVIRLCLNKINKTRREVFEQMRKAGINVNVHYIPVHTQPYYQQRGFKVGDYPESEKYYEEAITLPIYYNLAELEQDYIVKVLKEVLQ</sequence>
<dbReference type="GO" id="GO:0000271">
    <property type="term" value="P:polysaccharide biosynthetic process"/>
    <property type="evidence" value="ECO:0007669"/>
    <property type="project" value="TreeGrafter"/>
</dbReference>
<dbReference type="STRING" id="696281.Desru_1218"/>
<dbReference type="OrthoDB" id="9810913at2"/>
<evidence type="ECO:0000256" key="1">
    <source>
        <dbReference type="PIRSR" id="PIRSR000390-1"/>
    </source>
</evidence>
<dbReference type="Pfam" id="PF01041">
    <property type="entry name" value="DegT_DnrJ_EryC1"/>
    <property type="match status" value="1"/>
</dbReference>
<evidence type="ECO:0000256" key="2">
    <source>
        <dbReference type="PIRSR" id="PIRSR000390-2"/>
    </source>
</evidence>
<gene>
    <name evidence="4" type="ordered locus">Desru_1218</name>
</gene>
<dbReference type="InterPro" id="IPR000653">
    <property type="entry name" value="DegT/StrS_aminotransferase"/>
</dbReference>
<feature type="modified residue" description="N6-(pyridoxal phosphate)lysine" evidence="2">
    <location>
        <position position="189"/>
    </location>
</feature>
<dbReference type="CDD" id="cd00616">
    <property type="entry name" value="AHBA_syn"/>
    <property type="match status" value="1"/>
</dbReference>
<accession>F6DNP8</accession>
<proteinExistence type="inferred from homology"/>
<dbReference type="eggNOG" id="COG0399">
    <property type="taxonomic scope" value="Bacteria"/>
</dbReference>
<dbReference type="PIRSF" id="PIRSF000390">
    <property type="entry name" value="PLP_StrS"/>
    <property type="match status" value="1"/>
</dbReference>
<dbReference type="NCBIfam" id="TIGR03588">
    <property type="entry name" value="PseC"/>
    <property type="match status" value="1"/>
</dbReference>
<reference evidence="5" key="1">
    <citation type="submission" date="2011-05" db="EMBL/GenBank/DDBJ databases">
        <title>Complete sequence of Desulfotomaculum ruminis DSM 2154.</title>
        <authorList>
            <person name="Lucas S."/>
            <person name="Copeland A."/>
            <person name="Lapidus A."/>
            <person name="Cheng J.-F."/>
            <person name="Goodwin L."/>
            <person name="Pitluck S."/>
            <person name="Lu M."/>
            <person name="Detter J.C."/>
            <person name="Han C."/>
            <person name="Tapia R."/>
            <person name="Land M."/>
            <person name="Hauser L."/>
            <person name="Kyrpides N."/>
            <person name="Ivanova N."/>
            <person name="Mikhailova N."/>
            <person name="Pagani I."/>
            <person name="Stams A.J.M."/>
            <person name="Plugge C.M."/>
            <person name="Muyzer G."/>
            <person name="Kuever J."/>
            <person name="Parshina S.N."/>
            <person name="Ivanova A.E."/>
            <person name="Nazina T.N."/>
            <person name="Brambilla E."/>
            <person name="Spring S."/>
            <person name="Klenk H.-P."/>
            <person name="Woyke T."/>
        </authorList>
    </citation>
    <scope>NUCLEOTIDE SEQUENCE [LARGE SCALE GENOMIC DNA]</scope>
    <source>
        <strain evidence="5">ATCC 23193 / DSM 2154 / NCIB 8452 / DL</strain>
    </source>
</reference>
<evidence type="ECO:0000256" key="3">
    <source>
        <dbReference type="RuleBase" id="RU004508"/>
    </source>
</evidence>
<dbReference type="Gene3D" id="3.40.640.10">
    <property type="entry name" value="Type I PLP-dependent aspartate aminotransferase-like (Major domain)"/>
    <property type="match status" value="1"/>
</dbReference>
<dbReference type="AlphaFoldDB" id="F6DNP8"/>
<dbReference type="KEGG" id="dru:Desru_1218"/>
<dbReference type="InterPro" id="IPR015424">
    <property type="entry name" value="PyrdxlP-dep_Trfase"/>
</dbReference>